<dbReference type="GO" id="GO:0008933">
    <property type="term" value="F:peptidoglycan lytic transglycosylase activity"/>
    <property type="evidence" value="ECO:0007669"/>
    <property type="project" value="InterPro"/>
</dbReference>
<dbReference type="Proteomes" id="UP000199647">
    <property type="component" value="Unassembled WGS sequence"/>
</dbReference>
<dbReference type="CDD" id="cd13401">
    <property type="entry name" value="Slt70-like"/>
    <property type="match status" value="1"/>
</dbReference>
<evidence type="ECO:0000256" key="1">
    <source>
        <dbReference type="ARBA" id="ARBA00007734"/>
    </source>
</evidence>
<feature type="compositionally biased region" description="Basic and acidic residues" evidence="4">
    <location>
        <begin position="56"/>
        <end position="82"/>
    </location>
</feature>
<keyword evidence="3 5" id="KW-0732">Signal</keyword>
<evidence type="ECO:0000313" key="7">
    <source>
        <dbReference type="EMBL" id="SER03101.1"/>
    </source>
</evidence>
<evidence type="ECO:0000256" key="2">
    <source>
        <dbReference type="ARBA" id="ARBA00009387"/>
    </source>
</evidence>
<keyword evidence="8" id="KW-1185">Reference proteome</keyword>
<feature type="signal peptide" evidence="5">
    <location>
        <begin position="1"/>
        <end position="39"/>
    </location>
</feature>
<organism evidence="7 8">
    <name type="scientific">Faunimonas pinastri</name>
    <dbReference type="NCBI Taxonomy" id="1855383"/>
    <lineage>
        <taxon>Bacteria</taxon>
        <taxon>Pseudomonadati</taxon>
        <taxon>Pseudomonadota</taxon>
        <taxon>Alphaproteobacteria</taxon>
        <taxon>Hyphomicrobiales</taxon>
        <taxon>Afifellaceae</taxon>
        <taxon>Faunimonas</taxon>
    </lineage>
</organism>
<evidence type="ECO:0000256" key="4">
    <source>
        <dbReference type="SAM" id="MobiDB-lite"/>
    </source>
</evidence>
<dbReference type="GO" id="GO:0042597">
    <property type="term" value="C:periplasmic space"/>
    <property type="evidence" value="ECO:0007669"/>
    <property type="project" value="InterPro"/>
</dbReference>
<evidence type="ECO:0000256" key="5">
    <source>
        <dbReference type="SAM" id="SignalP"/>
    </source>
</evidence>
<gene>
    <name evidence="7" type="ORF">SAMN05216548_110100</name>
</gene>
<evidence type="ECO:0000259" key="6">
    <source>
        <dbReference type="Pfam" id="PF01464"/>
    </source>
</evidence>
<dbReference type="STRING" id="1855383.SAMN05216548_110100"/>
<dbReference type="OrthoDB" id="9815002at2"/>
<accession>A0A1H9KV60</accession>
<evidence type="ECO:0000256" key="3">
    <source>
        <dbReference type="ARBA" id="ARBA00022729"/>
    </source>
</evidence>
<dbReference type="PROSITE" id="PS00922">
    <property type="entry name" value="TRANSGLYCOSYLASE"/>
    <property type="match status" value="1"/>
</dbReference>
<reference evidence="7 8" key="1">
    <citation type="submission" date="2016-10" db="EMBL/GenBank/DDBJ databases">
        <authorList>
            <person name="de Groot N.N."/>
        </authorList>
    </citation>
    <scope>NUCLEOTIDE SEQUENCE [LARGE SCALE GENOMIC DNA]</scope>
    <source>
        <strain evidence="7 8">A52C2</strain>
    </source>
</reference>
<dbReference type="PANTHER" id="PTHR37423:SF2">
    <property type="entry name" value="MEMBRANE-BOUND LYTIC MUREIN TRANSGLYCOSYLASE C"/>
    <property type="match status" value="1"/>
</dbReference>
<protein>
    <submittedName>
        <fullName evidence="7">Soluble lytic murein transglycosylase</fullName>
    </submittedName>
</protein>
<sequence>MQKRVVLSLLLRSTSTVIAVSAAFLVALPLSQVSGTALAASHHAPVAKPHAAPRKVAREERKSSAKAEAKPAKTAEKPKTDESVAVALPREKPADPVAVPAVQAPRQRPEVTSAALNSPVDGAPFFGFKPDYGLRNALDEVRGGHYDKAEDISKGLPDPLAFRLVSWLVARAPDASPSLSEIEAVRASHPDWPEPNRLRVRAESAFFRTGPDDATILSRFSDAAPTTTYGTVAFIAALSHSGKTADAAARLSRFWRTADLAPDLAARVNTDLGSLLTRDDHLARFRALVMKGRGRDALIEAQALGAGYDDLARVTLAAMGGKGSENDLAPLTQQFSGEPLFVFAKARLQRRAGKLEEAANTLLNMPDGIDDIGNPSKWWDERRDLSRNLLDADLPNVAYEVAVRQKGGTDEDRADAAFHAGWYALRFMNRPDLALPNFKKLAELATSPATQSRAYYWLARTFLAEGRAVSATAAFNEAGAQGASFYGQLARERVGLRTTGLERSPEPTALDRVHFAAREDVRVIRMLASAGHVELATPFLRHLGSSLKSPGEVALAVSLSRQIGQPRDGMTLAIAAGRRGVPVGALALPFMGIPSTLTVPAGIDKAMVYAIARQESRFNPTAASGVGARGLMQLMPSTAQHIARARQMPYSLARLTSDPEYNATLGSTLLANLMDRSDQSYVLTFIGYNAGPGRAQQWVQTYGDPRDGAVDPVDWIERIPFDETRNYVMRVMENLQVYRSRLGRPLSIRQDLVRAVSVASEG</sequence>
<dbReference type="GO" id="GO:0004553">
    <property type="term" value="F:hydrolase activity, hydrolyzing O-glycosyl compounds"/>
    <property type="evidence" value="ECO:0007669"/>
    <property type="project" value="InterPro"/>
</dbReference>
<feature type="chain" id="PRO_5011657705" evidence="5">
    <location>
        <begin position="40"/>
        <end position="762"/>
    </location>
</feature>
<dbReference type="EMBL" id="FOFG01000010">
    <property type="protein sequence ID" value="SER03101.1"/>
    <property type="molecule type" value="Genomic_DNA"/>
</dbReference>
<dbReference type="Pfam" id="PF01464">
    <property type="entry name" value="SLT"/>
    <property type="match status" value="1"/>
</dbReference>
<dbReference type="SUPFAM" id="SSF48435">
    <property type="entry name" value="Bacterial muramidases"/>
    <property type="match status" value="1"/>
</dbReference>
<dbReference type="SUPFAM" id="SSF53955">
    <property type="entry name" value="Lysozyme-like"/>
    <property type="match status" value="1"/>
</dbReference>
<evidence type="ECO:0000313" key="8">
    <source>
        <dbReference type="Proteomes" id="UP000199647"/>
    </source>
</evidence>
<comment type="similarity">
    <text evidence="2">Belongs to the virb1 family.</text>
</comment>
<dbReference type="InterPro" id="IPR000189">
    <property type="entry name" value="Transglyc_AS"/>
</dbReference>
<feature type="compositionally biased region" description="Low complexity" evidence="4">
    <location>
        <begin position="41"/>
        <end position="50"/>
    </location>
</feature>
<dbReference type="Gene3D" id="1.25.20.10">
    <property type="entry name" value="Bacterial muramidases"/>
    <property type="match status" value="1"/>
</dbReference>
<dbReference type="PANTHER" id="PTHR37423">
    <property type="entry name" value="SOLUBLE LYTIC MUREIN TRANSGLYCOSYLASE-RELATED"/>
    <property type="match status" value="1"/>
</dbReference>
<dbReference type="InterPro" id="IPR008258">
    <property type="entry name" value="Transglycosylase_SLT_dom_1"/>
</dbReference>
<dbReference type="GO" id="GO:0000270">
    <property type="term" value="P:peptidoglycan metabolic process"/>
    <property type="evidence" value="ECO:0007669"/>
    <property type="project" value="InterPro"/>
</dbReference>
<dbReference type="InterPro" id="IPR023346">
    <property type="entry name" value="Lysozyme-like_dom_sf"/>
</dbReference>
<proteinExistence type="inferred from homology"/>
<dbReference type="GO" id="GO:0016020">
    <property type="term" value="C:membrane"/>
    <property type="evidence" value="ECO:0007669"/>
    <property type="project" value="InterPro"/>
</dbReference>
<comment type="similarity">
    <text evidence="1">Belongs to the transglycosylase Slt family.</text>
</comment>
<feature type="domain" description="Transglycosylase SLT" evidence="6">
    <location>
        <begin position="602"/>
        <end position="704"/>
    </location>
</feature>
<feature type="region of interest" description="Disordered" evidence="4">
    <location>
        <begin position="41"/>
        <end position="92"/>
    </location>
</feature>
<dbReference type="Gene3D" id="1.10.530.10">
    <property type="match status" value="1"/>
</dbReference>
<dbReference type="AlphaFoldDB" id="A0A1H9KV60"/>
<dbReference type="InterPro" id="IPR008939">
    <property type="entry name" value="Lytic_TGlycosylase_superhlx_U"/>
</dbReference>
<name>A0A1H9KV60_9HYPH</name>